<reference evidence="4" key="1">
    <citation type="submission" date="2015-02" db="EMBL/GenBank/DDBJ databases">
        <title>Draft Genome of Frankia sp. CpI1-S.</title>
        <authorList>
            <person name="Oshone R.T."/>
            <person name="Ngom M."/>
            <person name="Ghodhbane-Gtari F."/>
            <person name="Gtari M."/>
            <person name="Morris K."/>
            <person name="Thomas K."/>
            <person name="Sen A."/>
            <person name="Tisa L.S."/>
        </authorList>
    </citation>
    <scope>NUCLEOTIDE SEQUENCE [LARGE SCALE GENOMIC DNA]</scope>
    <source>
        <strain evidence="4">CpI1-S</strain>
    </source>
</reference>
<dbReference type="PATRIC" id="fig|1502723.3.peg.6542"/>
<feature type="active site" description="Tele-phosphohistidine intermediate" evidence="1">
    <location>
        <position position="15"/>
    </location>
</feature>
<dbReference type="Pfam" id="PF00300">
    <property type="entry name" value="His_Phos_1"/>
    <property type="match status" value="1"/>
</dbReference>
<comment type="caution">
    <text evidence="3">The sequence shown here is derived from an EMBL/GenBank/DDBJ whole genome shotgun (WGS) entry which is preliminary data.</text>
</comment>
<protein>
    <submittedName>
        <fullName evidence="3">Fructose-2,6-bisphosphatase</fullName>
        <ecNumber evidence="3">5.4.2.12</ecNumber>
    </submittedName>
</protein>
<keyword evidence="3" id="KW-0413">Isomerase</keyword>
<reference evidence="3 4" key="2">
    <citation type="journal article" date="2016" name="Genome Announc.">
        <title>Permanent Draft Genome Sequences for Two Variants of Frankia sp. Strain CpI1, the First Frankia Strain Isolated from Root Nodules of Comptonia peregrina.</title>
        <authorList>
            <person name="Oshone R."/>
            <person name="Hurst S.G.IV."/>
            <person name="Abebe-Akele F."/>
            <person name="Simpson S."/>
            <person name="Morris K."/>
            <person name="Thomas W.K."/>
            <person name="Tisa L.S."/>
        </authorList>
    </citation>
    <scope>NUCLEOTIDE SEQUENCE [LARGE SCALE GENOMIC DNA]</scope>
    <source>
        <strain evidence="4">CpI1-S</strain>
    </source>
</reference>
<dbReference type="RefSeq" id="WP_044884361.1">
    <property type="nucleotide sequence ID" value="NZ_JYFN01000009.1"/>
</dbReference>
<dbReference type="SMART" id="SM00855">
    <property type="entry name" value="PGAM"/>
    <property type="match status" value="1"/>
</dbReference>
<evidence type="ECO:0000313" key="4">
    <source>
        <dbReference type="Proteomes" id="UP000032545"/>
    </source>
</evidence>
<evidence type="ECO:0000256" key="1">
    <source>
        <dbReference type="PIRSR" id="PIRSR613078-1"/>
    </source>
</evidence>
<proteinExistence type="predicted"/>
<evidence type="ECO:0000256" key="2">
    <source>
        <dbReference type="PIRSR" id="PIRSR613078-2"/>
    </source>
</evidence>
<dbReference type="Gene3D" id="3.40.50.1240">
    <property type="entry name" value="Phosphoglycerate mutase-like"/>
    <property type="match status" value="1"/>
</dbReference>
<feature type="binding site" evidence="2">
    <location>
        <position position="64"/>
    </location>
    <ligand>
        <name>substrate</name>
    </ligand>
</feature>
<dbReference type="InterPro" id="IPR013078">
    <property type="entry name" value="His_Pase_superF_clade-1"/>
</dbReference>
<dbReference type="CDD" id="cd07067">
    <property type="entry name" value="HP_PGM_like"/>
    <property type="match status" value="1"/>
</dbReference>
<name>A0A0D8BIT0_9ACTN</name>
<keyword evidence="4" id="KW-1185">Reference proteome</keyword>
<dbReference type="PANTHER" id="PTHR48100:SF15">
    <property type="entry name" value="SEDOHEPTULOSE 1,7-BISPHOSPHATASE"/>
    <property type="match status" value="1"/>
</dbReference>
<accession>A0A0D8BIT0</accession>
<dbReference type="PIRSF" id="PIRSF000709">
    <property type="entry name" value="6PFK_2-Ptase"/>
    <property type="match status" value="1"/>
</dbReference>
<sequence>MTAQVPPGRVVLLRHGETEWSRLGRHTGRTDVELTAEGERQAAGQAARLSTWSFRLVATSPRARARRTADLAGLVATPETERESWDDLVEWDYGGYEGITTATIRETVPGWTVWTAPVPGGETVEQVGARADAVLGRLRPWLRRGDVALVGHGHMLRVLVARWLGLPPRAGAYLVLAAGGLSVLGHEHEAPVVEALNLPA</sequence>
<dbReference type="SUPFAM" id="SSF53254">
    <property type="entry name" value="Phosphoglycerate mutase-like"/>
    <property type="match status" value="1"/>
</dbReference>
<dbReference type="AlphaFoldDB" id="A0A0D8BIT0"/>
<dbReference type="OrthoDB" id="4697614at2"/>
<dbReference type="Proteomes" id="UP000032545">
    <property type="component" value="Unassembled WGS sequence"/>
</dbReference>
<dbReference type="GO" id="GO:0101006">
    <property type="term" value="F:protein histidine phosphatase activity"/>
    <property type="evidence" value="ECO:0007669"/>
    <property type="project" value="TreeGrafter"/>
</dbReference>
<dbReference type="PANTHER" id="PTHR48100">
    <property type="entry name" value="BROAD-SPECIFICITY PHOSPHATASE YOR283W-RELATED"/>
    <property type="match status" value="1"/>
</dbReference>
<dbReference type="EMBL" id="JYFN01000009">
    <property type="protein sequence ID" value="KJE23980.1"/>
    <property type="molecule type" value="Genomic_DNA"/>
</dbReference>
<dbReference type="InterPro" id="IPR029033">
    <property type="entry name" value="His_PPase_superfam"/>
</dbReference>
<organism evidence="3 4">
    <name type="scientific">Frankia torreyi</name>
    <dbReference type="NCBI Taxonomy" id="1856"/>
    <lineage>
        <taxon>Bacteria</taxon>
        <taxon>Bacillati</taxon>
        <taxon>Actinomycetota</taxon>
        <taxon>Actinomycetes</taxon>
        <taxon>Frankiales</taxon>
        <taxon>Frankiaceae</taxon>
        <taxon>Frankia</taxon>
    </lineage>
</organism>
<feature type="binding site" evidence="2">
    <location>
        <begin position="27"/>
        <end position="28"/>
    </location>
    <ligand>
        <name>substrate</name>
    </ligand>
</feature>
<dbReference type="InterPro" id="IPR050275">
    <property type="entry name" value="PGM_Phosphatase"/>
</dbReference>
<dbReference type="EC" id="5.4.2.12" evidence="3"/>
<feature type="binding site" evidence="2">
    <location>
        <begin position="90"/>
        <end position="93"/>
    </location>
    <ligand>
        <name>substrate</name>
    </ligand>
</feature>
<dbReference type="GO" id="GO:0004619">
    <property type="term" value="F:phosphoglycerate mutase activity"/>
    <property type="evidence" value="ECO:0007669"/>
    <property type="project" value="UniProtKB-EC"/>
</dbReference>
<evidence type="ECO:0000313" key="3">
    <source>
        <dbReference type="EMBL" id="KJE23980.1"/>
    </source>
</evidence>
<gene>
    <name evidence="3" type="ORF">FF36_01668</name>
</gene>
<dbReference type="GO" id="GO:0070297">
    <property type="term" value="P:regulation of phosphorelay signal transduction system"/>
    <property type="evidence" value="ECO:0007669"/>
    <property type="project" value="TreeGrafter"/>
</dbReference>
<feature type="active site" description="Proton donor/acceptor" evidence="1">
    <location>
        <position position="90"/>
    </location>
</feature>